<keyword evidence="5" id="KW-1185">Reference proteome</keyword>
<feature type="domain" description="SMP-30/Gluconolactonase/LRE-like region" evidence="3">
    <location>
        <begin position="42"/>
        <end position="285"/>
    </location>
</feature>
<evidence type="ECO:0000256" key="1">
    <source>
        <dbReference type="ARBA" id="ARBA00022801"/>
    </source>
</evidence>
<evidence type="ECO:0000313" key="5">
    <source>
        <dbReference type="Proteomes" id="UP001207918"/>
    </source>
</evidence>
<dbReference type="EMBL" id="JAGGJA010000010">
    <property type="protein sequence ID" value="MCW9708190.1"/>
    <property type="molecule type" value="Genomic_DNA"/>
</dbReference>
<gene>
    <name evidence="4" type="ORF">J6I44_15095</name>
</gene>
<sequence>MMKCKLFMLILLSLTVSEKYVWAQQGILTASIPQKVTNGFEFTEGPYWHPDGYLLFSDIPDNTIYRWKPGSMEADIFIKPSGHSNGITTDNKGRLVLAQHDGMISIIGEEQRMEILADEFEGKRLNSPNDLAISSRGIIYFTDPPFGVNAEERKLSFSGVYMLKKGERPQLMVDEFDLPNGIVLNEDESQIYVNNTATGQIMCFEIAEDGSLQNPTAFANVGAADESGGADGMAMDQEGRLYSTGPGGIYIFSPEGNQIEKIGMPTRTTNLTWGGPENKTLYITTPSAIYQLKMKVEGVSK</sequence>
<dbReference type="Gene3D" id="2.120.10.30">
    <property type="entry name" value="TolB, C-terminal domain"/>
    <property type="match status" value="1"/>
</dbReference>
<protein>
    <submittedName>
        <fullName evidence="4">SMP-30/gluconolactonase/LRE family protein</fullName>
    </submittedName>
</protein>
<proteinExistence type="predicted"/>
<name>A0ABT3PQQ7_9BACT</name>
<evidence type="ECO:0000313" key="4">
    <source>
        <dbReference type="EMBL" id="MCW9708190.1"/>
    </source>
</evidence>
<dbReference type="InterPro" id="IPR011042">
    <property type="entry name" value="6-blade_b-propeller_TolB-like"/>
</dbReference>
<dbReference type="Pfam" id="PF08450">
    <property type="entry name" value="SGL"/>
    <property type="match status" value="1"/>
</dbReference>
<evidence type="ECO:0000259" key="3">
    <source>
        <dbReference type="Pfam" id="PF08450"/>
    </source>
</evidence>
<organism evidence="4 5">
    <name type="scientific">Fodinibius salsisoli</name>
    <dbReference type="NCBI Taxonomy" id="2820877"/>
    <lineage>
        <taxon>Bacteria</taxon>
        <taxon>Pseudomonadati</taxon>
        <taxon>Balneolota</taxon>
        <taxon>Balneolia</taxon>
        <taxon>Balneolales</taxon>
        <taxon>Balneolaceae</taxon>
        <taxon>Fodinibius</taxon>
    </lineage>
</organism>
<dbReference type="InterPro" id="IPR051262">
    <property type="entry name" value="SMP-30/CGR1_Lactonase"/>
</dbReference>
<dbReference type="PANTHER" id="PTHR47572:SF4">
    <property type="entry name" value="LACTONASE DRP35"/>
    <property type="match status" value="1"/>
</dbReference>
<reference evidence="4 5" key="1">
    <citation type="submission" date="2021-03" db="EMBL/GenBank/DDBJ databases">
        <title>Aliifodinibius sp. nov., a new bacterium isolated from saline soil.</title>
        <authorList>
            <person name="Galisteo C."/>
            <person name="De La Haba R."/>
            <person name="Sanchez-Porro C."/>
            <person name="Ventosa A."/>
        </authorList>
    </citation>
    <scope>NUCLEOTIDE SEQUENCE [LARGE SCALE GENOMIC DNA]</scope>
    <source>
        <strain evidence="4 5">1BSP15-2V2</strain>
    </source>
</reference>
<evidence type="ECO:0000256" key="2">
    <source>
        <dbReference type="SAM" id="SignalP"/>
    </source>
</evidence>
<accession>A0ABT3PQQ7</accession>
<comment type="caution">
    <text evidence="4">The sequence shown here is derived from an EMBL/GenBank/DDBJ whole genome shotgun (WGS) entry which is preliminary data.</text>
</comment>
<dbReference type="RefSeq" id="WP_265766976.1">
    <property type="nucleotide sequence ID" value="NZ_JAGGJA010000010.1"/>
</dbReference>
<dbReference type="InterPro" id="IPR013658">
    <property type="entry name" value="SGL"/>
</dbReference>
<dbReference type="SUPFAM" id="SSF63829">
    <property type="entry name" value="Calcium-dependent phosphotriesterase"/>
    <property type="match status" value="1"/>
</dbReference>
<dbReference type="PANTHER" id="PTHR47572">
    <property type="entry name" value="LIPOPROTEIN-RELATED"/>
    <property type="match status" value="1"/>
</dbReference>
<feature type="chain" id="PRO_5047372457" evidence="2">
    <location>
        <begin position="24"/>
        <end position="301"/>
    </location>
</feature>
<keyword evidence="2" id="KW-0732">Signal</keyword>
<dbReference type="Proteomes" id="UP001207918">
    <property type="component" value="Unassembled WGS sequence"/>
</dbReference>
<feature type="signal peptide" evidence="2">
    <location>
        <begin position="1"/>
        <end position="23"/>
    </location>
</feature>
<keyword evidence="1" id="KW-0378">Hydrolase</keyword>